<proteinExistence type="inferred from homology"/>
<dbReference type="Pfam" id="PF10403">
    <property type="entry name" value="BHD_1"/>
    <property type="match status" value="1"/>
</dbReference>
<dbReference type="InterPro" id="IPR018325">
    <property type="entry name" value="Rad4/PNGase_transGLS-fold"/>
</dbReference>
<evidence type="ECO:0000256" key="2">
    <source>
        <dbReference type="ARBA" id="ARBA00009525"/>
    </source>
</evidence>
<evidence type="ECO:0008006" key="13">
    <source>
        <dbReference type="Google" id="ProtNLM"/>
    </source>
</evidence>
<name>A0A1B6KHJ6_9HEMI</name>
<feature type="domain" description="Rad4 beta-hairpin" evidence="10">
    <location>
        <begin position="107"/>
        <end position="163"/>
    </location>
</feature>
<keyword evidence="6" id="KW-0234">DNA repair</keyword>
<dbReference type="NCBIfam" id="TIGR00605">
    <property type="entry name" value="rad4"/>
    <property type="match status" value="1"/>
</dbReference>
<organism evidence="12">
    <name type="scientific">Graphocephala atropunctata</name>
    <dbReference type="NCBI Taxonomy" id="36148"/>
    <lineage>
        <taxon>Eukaryota</taxon>
        <taxon>Metazoa</taxon>
        <taxon>Ecdysozoa</taxon>
        <taxon>Arthropoda</taxon>
        <taxon>Hexapoda</taxon>
        <taxon>Insecta</taxon>
        <taxon>Pterygota</taxon>
        <taxon>Neoptera</taxon>
        <taxon>Paraneoptera</taxon>
        <taxon>Hemiptera</taxon>
        <taxon>Auchenorrhyncha</taxon>
        <taxon>Membracoidea</taxon>
        <taxon>Cicadellidae</taxon>
        <taxon>Cicadellinae</taxon>
        <taxon>Cicadellini</taxon>
        <taxon>Graphocephala</taxon>
    </lineage>
</organism>
<dbReference type="SUPFAM" id="SSF54001">
    <property type="entry name" value="Cysteine proteinases"/>
    <property type="match status" value="1"/>
</dbReference>
<reference evidence="12" key="1">
    <citation type="submission" date="2015-11" db="EMBL/GenBank/DDBJ databases">
        <title>De novo transcriptome assembly of four potential Pierce s Disease insect vectors from Arizona vineyards.</title>
        <authorList>
            <person name="Tassone E.E."/>
        </authorList>
    </citation>
    <scope>NUCLEOTIDE SEQUENCE</scope>
</reference>
<dbReference type="FunFam" id="2.20.20.110:FF:000001">
    <property type="entry name" value="DNA repair protein complementing XP-C cells"/>
    <property type="match status" value="1"/>
</dbReference>
<dbReference type="Pfam" id="PF03835">
    <property type="entry name" value="Rad4"/>
    <property type="match status" value="1"/>
</dbReference>
<evidence type="ECO:0000256" key="6">
    <source>
        <dbReference type="ARBA" id="ARBA00023204"/>
    </source>
</evidence>
<feature type="domain" description="Rad4 beta-hairpin" evidence="11">
    <location>
        <begin position="170"/>
        <end position="244"/>
    </location>
</feature>
<dbReference type="PANTHER" id="PTHR12135:SF0">
    <property type="entry name" value="DNA REPAIR PROTEIN COMPLEMENTING XP-C CELLS"/>
    <property type="match status" value="1"/>
</dbReference>
<evidence type="ECO:0000256" key="7">
    <source>
        <dbReference type="ARBA" id="ARBA00023242"/>
    </source>
</evidence>
<dbReference type="GO" id="GO:0006298">
    <property type="term" value="P:mismatch repair"/>
    <property type="evidence" value="ECO:0007669"/>
    <property type="project" value="TreeGrafter"/>
</dbReference>
<protein>
    <recommendedName>
        <fullName evidence="13">Rad4 beta-hairpin domain-containing protein</fullName>
    </recommendedName>
</protein>
<dbReference type="SMART" id="SM01032">
    <property type="entry name" value="BHD_3"/>
    <property type="match status" value="1"/>
</dbReference>
<dbReference type="InterPro" id="IPR042488">
    <property type="entry name" value="Rad4_BHD3_sf"/>
</dbReference>
<dbReference type="InterPro" id="IPR038765">
    <property type="entry name" value="Papain-like_cys_pep_sf"/>
</dbReference>
<dbReference type="Pfam" id="PF10405">
    <property type="entry name" value="BHD_3"/>
    <property type="match status" value="1"/>
</dbReference>
<dbReference type="InterPro" id="IPR018326">
    <property type="entry name" value="Rad4_beta-hairpin_dom1"/>
</dbReference>
<dbReference type="InterPro" id="IPR004583">
    <property type="entry name" value="DNA_repair_Rad4"/>
</dbReference>
<dbReference type="Gene3D" id="3.90.260.10">
    <property type="entry name" value="Transglutaminase-like"/>
    <property type="match status" value="1"/>
</dbReference>
<keyword evidence="4" id="KW-0227">DNA damage</keyword>
<dbReference type="FunFam" id="3.30.70.2460:FF:000001">
    <property type="entry name" value="DNA repair protein Rad4 family"/>
    <property type="match status" value="1"/>
</dbReference>
<dbReference type="GO" id="GO:0005737">
    <property type="term" value="C:cytoplasm"/>
    <property type="evidence" value="ECO:0007669"/>
    <property type="project" value="TreeGrafter"/>
</dbReference>
<feature type="region of interest" description="Disordered" evidence="8">
    <location>
        <begin position="36"/>
        <end position="58"/>
    </location>
</feature>
<evidence type="ECO:0000256" key="5">
    <source>
        <dbReference type="ARBA" id="ARBA00023125"/>
    </source>
</evidence>
<dbReference type="GO" id="GO:0000111">
    <property type="term" value="C:nucleotide-excision repair factor 2 complex"/>
    <property type="evidence" value="ECO:0007669"/>
    <property type="project" value="TreeGrafter"/>
</dbReference>
<sequence>MQDVTRRYAPQWMTVTRRQRVDETWWRETVAPYAPRPSHREREEDEDLDRQLHDKPLPTSVTEYKNHPLYALRRNLLKFEAIYPPDAPPLGFVRGEPVYSRGCVVELHTRETWIKQAKLVRRNEEPYKIVKARPKWDKVSQTVINDLPLPLFGHWQVEDYIPPIAVDGKVPRNEYGNVELYKPCMLPGGTVHLQVPQLARVARKLSIDCAPAVVGWEFSGGGSHPVLDGFIVCEEFKDILLDAWDKEMDESAKRAKEKMEARVYGNWKKLIKGLLIRERLKARYDFGVPTPEKKKKPQAKPSTSKS</sequence>
<evidence type="ECO:0000313" key="12">
    <source>
        <dbReference type="EMBL" id="JAT10913.1"/>
    </source>
</evidence>
<keyword evidence="5" id="KW-0238">DNA-binding</keyword>
<dbReference type="Gene3D" id="2.20.20.110">
    <property type="entry name" value="Rad4, beta-hairpin domain BHD1"/>
    <property type="match status" value="1"/>
</dbReference>
<dbReference type="AlphaFoldDB" id="A0A1B6KHJ6"/>
<feature type="domain" description="Rad4 beta-hairpin" evidence="9">
    <location>
        <begin position="53"/>
        <end position="105"/>
    </location>
</feature>
<evidence type="ECO:0000256" key="8">
    <source>
        <dbReference type="SAM" id="MobiDB-lite"/>
    </source>
</evidence>
<dbReference type="PANTHER" id="PTHR12135">
    <property type="entry name" value="DNA REPAIR PROTEIN XP-C / RAD4"/>
    <property type="match status" value="1"/>
</dbReference>
<dbReference type="InterPro" id="IPR036985">
    <property type="entry name" value="Transglutaminase-like_sf"/>
</dbReference>
<evidence type="ECO:0000256" key="4">
    <source>
        <dbReference type="ARBA" id="ARBA00022763"/>
    </source>
</evidence>
<dbReference type="GO" id="GO:0003684">
    <property type="term" value="F:damaged DNA binding"/>
    <property type="evidence" value="ECO:0007669"/>
    <property type="project" value="InterPro"/>
</dbReference>
<dbReference type="GO" id="GO:0003697">
    <property type="term" value="F:single-stranded DNA binding"/>
    <property type="evidence" value="ECO:0007669"/>
    <property type="project" value="TreeGrafter"/>
</dbReference>
<keyword evidence="3" id="KW-0597">Phosphoprotein</keyword>
<accession>A0A1B6KHJ6</accession>
<gene>
    <name evidence="12" type="ORF">g.7463</name>
</gene>
<dbReference type="GO" id="GO:0006289">
    <property type="term" value="P:nucleotide-excision repair"/>
    <property type="evidence" value="ECO:0007669"/>
    <property type="project" value="InterPro"/>
</dbReference>
<evidence type="ECO:0000259" key="10">
    <source>
        <dbReference type="SMART" id="SM01031"/>
    </source>
</evidence>
<dbReference type="SMART" id="SM01030">
    <property type="entry name" value="BHD_1"/>
    <property type="match status" value="1"/>
</dbReference>
<comment type="similarity">
    <text evidence="2">Belongs to the XPC family.</text>
</comment>
<evidence type="ECO:0000256" key="1">
    <source>
        <dbReference type="ARBA" id="ARBA00004123"/>
    </source>
</evidence>
<dbReference type="SMART" id="SM01031">
    <property type="entry name" value="BHD_2"/>
    <property type="match status" value="1"/>
</dbReference>
<dbReference type="InterPro" id="IPR018327">
    <property type="entry name" value="BHD_2"/>
</dbReference>
<evidence type="ECO:0000259" key="11">
    <source>
        <dbReference type="SMART" id="SM01032"/>
    </source>
</evidence>
<comment type="subcellular location">
    <subcellularLocation>
        <location evidence="1">Nucleus</location>
    </subcellularLocation>
</comment>
<dbReference type="InterPro" id="IPR018026">
    <property type="entry name" value="DNA_repair_Rad4-like"/>
</dbReference>
<evidence type="ECO:0000259" key="9">
    <source>
        <dbReference type="SMART" id="SM01030"/>
    </source>
</evidence>
<dbReference type="Gene3D" id="3.30.70.2460">
    <property type="entry name" value="Rad4, beta-hairpin domain BHD3"/>
    <property type="match status" value="1"/>
</dbReference>
<dbReference type="EMBL" id="GEBQ01029064">
    <property type="protein sequence ID" value="JAT10913.1"/>
    <property type="molecule type" value="Transcribed_RNA"/>
</dbReference>
<dbReference type="InterPro" id="IPR018328">
    <property type="entry name" value="Rad4_beta-hairpin_dom3"/>
</dbReference>
<keyword evidence="7" id="KW-0539">Nucleus</keyword>
<dbReference type="GO" id="GO:0071942">
    <property type="term" value="C:XPC complex"/>
    <property type="evidence" value="ECO:0007669"/>
    <property type="project" value="TreeGrafter"/>
</dbReference>
<feature type="region of interest" description="Disordered" evidence="8">
    <location>
        <begin position="287"/>
        <end position="306"/>
    </location>
</feature>
<evidence type="ECO:0000256" key="3">
    <source>
        <dbReference type="ARBA" id="ARBA00022553"/>
    </source>
</evidence>